<dbReference type="GO" id="GO:0016757">
    <property type="term" value="F:glycosyltransferase activity"/>
    <property type="evidence" value="ECO:0007669"/>
    <property type="project" value="UniProtKB-KW"/>
</dbReference>
<dbReference type="EMBL" id="JBHTLX010000002">
    <property type="protein sequence ID" value="MFD1246246.1"/>
    <property type="molecule type" value="Genomic_DNA"/>
</dbReference>
<feature type="transmembrane region" description="Helical" evidence="8">
    <location>
        <begin position="37"/>
        <end position="67"/>
    </location>
</feature>
<evidence type="ECO:0000259" key="9">
    <source>
        <dbReference type="Pfam" id="PF00534"/>
    </source>
</evidence>
<protein>
    <submittedName>
        <fullName evidence="11">Glycosyltransferase</fullName>
        <ecNumber evidence="11">2.4.-.-</ecNumber>
    </submittedName>
</protein>
<evidence type="ECO:0000256" key="3">
    <source>
        <dbReference type="ARBA" id="ARBA00022676"/>
    </source>
</evidence>
<evidence type="ECO:0000313" key="12">
    <source>
        <dbReference type="Proteomes" id="UP001597229"/>
    </source>
</evidence>
<accession>A0ABW3VT38</accession>
<keyword evidence="3 11" id="KW-0328">Glycosyltransferase</keyword>
<dbReference type="InterPro" id="IPR028098">
    <property type="entry name" value="Glyco_trans_4-like_N"/>
</dbReference>
<evidence type="ECO:0000256" key="1">
    <source>
        <dbReference type="ARBA" id="ARBA00004651"/>
    </source>
</evidence>
<organism evidence="11 12">
    <name type="scientific">Nocardioides ginsengisoli</name>
    <dbReference type="NCBI Taxonomy" id="363868"/>
    <lineage>
        <taxon>Bacteria</taxon>
        <taxon>Bacillati</taxon>
        <taxon>Actinomycetota</taxon>
        <taxon>Actinomycetes</taxon>
        <taxon>Propionibacteriales</taxon>
        <taxon>Nocardioidaceae</taxon>
        <taxon>Nocardioides</taxon>
    </lineage>
</organism>
<evidence type="ECO:0000256" key="5">
    <source>
        <dbReference type="ARBA" id="ARBA00022692"/>
    </source>
</evidence>
<evidence type="ECO:0000256" key="6">
    <source>
        <dbReference type="ARBA" id="ARBA00022989"/>
    </source>
</evidence>
<feature type="transmembrane region" description="Helical" evidence="8">
    <location>
        <begin position="79"/>
        <end position="101"/>
    </location>
</feature>
<evidence type="ECO:0000313" key="11">
    <source>
        <dbReference type="EMBL" id="MFD1246246.1"/>
    </source>
</evidence>
<dbReference type="CDD" id="cd03801">
    <property type="entry name" value="GT4_PimA-like"/>
    <property type="match status" value="1"/>
</dbReference>
<dbReference type="EC" id="2.4.-.-" evidence="11"/>
<dbReference type="SUPFAM" id="SSF53756">
    <property type="entry name" value="UDP-Glycosyltransferase/glycogen phosphorylase"/>
    <property type="match status" value="1"/>
</dbReference>
<sequence>MSSRGWARLRFAASWVLALVLVGVVVPHVVKVPWGGVLPVLLSIPLPAVLGLVGVWLLGLFVHSFVLTAAAPSLTRRRALTLNVTGSAVANVVPLGGAAGVELNRRMMRAWGINVRSFAGYTFLTNLWDVGAKLLLPVVGVLALTRAGEDVMPSLRTTALVATGGFVALVAVAGGLLATPHGAEFLGRWLERIVHAGLRLVRRDRPLRITAALHDVRHECATLVARGWLRMSVGITGYVALQCLLLGLCLHLTGAGTSVPEVIAGFAVERLLTIVPFTPGGVGLADLGLAGILLALGGDPAGVAAAVVLYRIFVFVVEIPVGGGTLGLWLLGQRRKSRRALAPDFRTRTGTIHRVAHVTDVFLPRLGGIETHVDDLVRHQRGAGLEADVLTPTRGQGDDPAWVRRLPLRQARRAVRTYDAVHVHVSVFSPYGLTVARSAASAGVPTLVTVHSLWSGAGGIGRLAARAGLRGWPVAWSAVSQAAAAVCSRALGGADVAVLPDAVDVERWRAQPSSPPAVRTGDAPAVVVSVMRLMPRKRPIQLLRMMEEVRRLTPHRDVRLVVVGDGPLRGRFERAVRRKGLGDCVEITGRVGRSEVLDVLRTASLYVAPAPKESFGIAALEARCAGLPVVAFRSSGVGEFVRDRIDGLLVADDTEMAVAMAELIQHDELRERITAHNRRVAPRFGWADALTRTDALYRAAADCAVAVAPASEPAAVPAAVVVSS</sequence>
<dbReference type="PANTHER" id="PTHR45947:SF3">
    <property type="entry name" value="SULFOQUINOVOSYL TRANSFERASE SQD2"/>
    <property type="match status" value="1"/>
</dbReference>
<keyword evidence="7 8" id="KW-0472">Membrane</keyword>
<dbReference type="InterPro" id="IPR022791">
    <property type="entry name" value="L-PG_synthase/AglD"/>
</dbReference>
<keyword evidence="6 8" id="KW-1133">Transmembrane helix</keyword>
<dbReference type="Pfam" id="PF00534">
    <property type="entry name" value="Glycos_transf_1"/>
    <property type="match status" value="1"/>
</dbReference>
<keyword evidence="4 11" id="KW-0808">Transferase</keyword>
<name>A0ABW3VT38_9ACTN</name>
<proteinExistence type="predicted"/>
<feature type="domain" description="Glycosyl transferase family 1" evidence="9">
    <location>
        <begin position="522"/>
        <end position="678"/>
    </location>
</feature>
<evidence type="ECO:0000256" key="2">
    <source>
        <dbReference type="ARBA" id="ARBA00022475"/>
    </source>
</evidence>
<evidence type="ECO:0000259" key="10">
    <source>
        <dbReference type="Pfam" id="PF13439"/>
    </source>
</evidence>
<dbReference type="Gene3D" id="3.40.50.2000">
    <property type="entry name" value="Glycogen Phosphorylase B"/>
    <property type="match status" value="2"/>
</dbReference>
<feature type="transmembrane region" description="Helical" evidence="8">
    <location>
        <begin position="235"/>
        <end position="259"/>
    </location>
</feature>
<keyword evidence="2" id="KW-1003">Cell membrane</keyword>
<evidence type="ECO:0000256" key="8">
    <source>
        <dbReference type="SAM" id="Phobius"/>
    </source>
</evidence>
<keyword evidence="12" id="KW-1185">Reference proteome</keyword>
<dbReference type="InterPro" id="IPR050194">
    <property type="entry name" value="Glycosyltransferase_grp1"/>
</dbReference>
<evidence type="ECO:0000256" key="7">
    <source>
        <dbReference type="ARBA" id="ARBA00023136"/>
    </source>
</evidence>
<feature type="domain" description="Glycosyltransferase subfamily 4-like N-terminal" evidence="10">
    <location>
        <begin position="367"/>
        <end position="507"/>
    </location>
</feature>
<feature type="transmembrane region" description="Helical" evidence="8">
    <location>
        <begin position="157"/>
        <end position="178"/>
    </location>
</feature>
<dbReference type="RefSeq" id="WP_367921272.1">
    <property type="nucleotide sequence ID" value="NZ_BAABAC010000041.1"/>
</dbReference>
<comment type="caution">
    <text evidence="11">The sequence shown here is derived from an EMBL/GenBank/DDBJ whole genome shotgun (WGS) entry which is preliminary data.</text>
</comment>
<dbReference type="Proteomes" id="UP001597229">
    <property type="component" value="Unassembled WGS sequence"/>
</dbReference>
<comment type="subcellular location">
    <subcellularLocation>
        <location evidence="1">Cell membrane</location>
        <topology evidence="1">Multi-pass membrane protein</topology>
    </subcellularLocation>
</comment>
<reference evidence="12" key="1">
    <citation type="journal article" date="2019" name="Int. J. Syst. Evol. Microbiol.">
        <title>The Global Catalogue of Microorganisms (GCM) 10K type strain sequencing project: providing services to taxonomists for standard genome sequencing and annotation.</title>
        <authorList>
            <consortium name="The Broad Institute Genomics Platform"/>
            <consortium name="The Broad Institute Genome Sequencing Center for Infectious Disease"/>
            <person name="Wu L."/>
            <person name="Ma J."/>
        </authorList>
    </citation>
    <scope>NUCLEOTIDE SEQUENCE [LARGE SCALE GENOMIC DNA]</scope>
    <source>
        <strain evidence="12">CCUG 52478</strain>
    </source>
</reference>
<evidence type="ECO:0000256" key="4">
    <source>
        <dbReference type="ARBA" id="ARBA00022679"/>
    </source>
</evidence>
<dbReference type="Pfam" id="PF03706">
    <property type="entry name" value="LPG_synthase_TM"/>
    <property type="match status" value="1"/>
</dbReference>
<dbReference type="InterPro" id="IPR001296">
    <property type="entry name" value="Glyco_trans_1"/>
</dbReference>
<keyword evidence="5 8" id="KW-0812">Transmembrane</keyword>
<feature type="transmembrane region" description="Helical" evidence="8">
    <location>
        <begin position="308"/>
        <end position="331"/>
    </location>
</feature>
<feature type="transmembrane region" description="Helical" evidence="8">
    <location>
        <begin position="271"/>
        <end position="296"/>
    </location>
</feature>
<dbReference type="Pfam" id="PF13439">
    <property type="entry name" value="Glyco_transf_4"/>
    <property type="match status" value="1"/>
</dbReference>
<dbReference type="PANTHER" id="PTHR45947">
    <property type="entry name" value="SULFOQUINOVOSYL TRANSFERASE SQD2"/>
    <property type="match status" value="1"/>
</dbReference>
<gene>
    <name evidence="11" type="ORF">ACFQ3F_00455</name>
</gene>